<feature type="compositionally biased region" description="Basic and acidic residues" evidence="2">
    <location>
        <begin position="401"/>
        <end position="410"/>
    </location>
</feature>
<keyword evidence="1" id="KW-0175">Coiled coil</keyword>
<reference evidence="3 4" key="1">
    <citation type="submission" date="2019-04" db="EMBL/GenBank/DDBJ databases">
        <title>Alteromonas portus sp. nov., an alginate lyase-excreting marine bacterium.</title>
        <authorList>
            <person name="Huang H."/>
            <person name="Mo K."/>
            <person name="Bao S."/>
        </authorList>
    </citation>
    <scope>NUCLEOTIDE SEQUENCE [LARGE SCALE GENOMIC DNA]</scope>
    <source>
        <strain evidence="3 4">HB161718</strain>
    </source>
</reference>
<protein>
    <submittedName>
        <fullName evidence="3">DUF349 domain-containing protein</fullName>
    </submittedName>
</protein>
<dbReference type="EMBL" id="SWCO01000008">
    <property type="protein sequence ID" value="TKB02310.1"/>
    <property type="molecule type" value="Genomic_DNA"/>
</dbReference>
<dbReference type="OrthoDB" id="5523335at2"/>
<dbReference type="RefSeq" id="WP_136782843.1">
    <property type="nucleotide sequence ID" value="NZ_SWCO01000008.1"/>
</dbReference>
<proteinExistence type="predicted"/>
<feature type="coiled-coil region" evidence="1">
    <location>
        <begin position="226"/>
        <end position="275"/>
    </location>
</feature>
<evidence type="ECO:0000313" key="4">
    <source>
        <dbReference type="Proteomes" id="UP000305471"/>
    </source>
</evidence>
<evidence type="ECO:0000313" key="3">
    <source>
        <dbReference type="EMBL" id="TKB02310.1"/>
    </source>
</evidence>
<dbReference type="Pfam" id="PF03993">
    <property type="entry name" value="DUF349"/>
    <property type="match status" value="2"/>
</dbReference>
<keyword evidence="4" id="KW-1185">Reference proteome</keyword>
<comment type="caution">
    <text evidence="3">The sequence shown here is derived from an EMBL/GenBank/DDBJ whole genome shotgun (WGS) entry which is preliminary data.</text>
</comment>
<dbReference type="InterPro" id="IPR007139">
    <property type="entry name" value="DUF349"/>
</dbReference>
<evidence type="ECO:0000256" key="2">
    <source>
        <dbReference type="SAM" id="MobiDB-lite"/>
    </source>
</evidence>
<sequence length="980" mass="109116">MIFSRIFAPSHQSPKPEKRMQAIESLSPDKAQEKTILHELAFNDEDANVSLAALEKLNSFVLWLKMSQIAKQSRVKKAAEKKVNAALLGEGDVTLSRQEIFSFLTETANADLVVQLVPQMLKKEPTLLQDDALANALIEKVAKPSFTQFVFLEGASSQLQTQLVNAHSDVSDLQKLAKKVSDDALVMQINARIDAIKEAAKRPVELKKQLTLGLSKYQALLDKSDVETIDEKRRELEAELTGLFAQIDLLTSEEQAEYEEKRARLGEQLERYLSRIRPAWEEKQQASQRANTKALCEQQLTHAKEQVSWLYNNRLCEATLADVATVNESVRGVEATLEQLARLDDESATDKRITQIKRSVDELNEQLDRFSMQQQYGQKLLIKLQSLEDIAAKIVSASDSESDKDTRDMSVEDAGLSTEAVGEVTGDDEAPSVSAIALKAEFEEARQAYKALSREIDAIPKALSKRFNAATNSVNAKERAQKSKENEQIKYVRKHISVIDNLIAQGKFRVAISKFAKLQESYAALPGSAKKYVEKRFEKTAGDVSRLEGWQDYLAAPRKPALLEEAKALASADAENIKQRSEAIKYLRKQWLSLTPSSSNNEESSEDTLLQQQFDDALEKAFEPCRAHYAKLDAQRAAAREQRESIIATVKAVDVNMPEAELVKVFDRVSKQWHGAGQVEREAYEQLKQEWKAVSSPIQAKVNKWQSDNQVQKRALVAQAKQLAVEEDVTIAADKAQQLQSQWKQVGHAGKREESKLWAEFKAANDTVFERLKAERKVQNNAFNALVDSILKQVEAVDINSDDATFSQSISDVRAQLTDLPKAQRTKVDKKIDSLESKRAAHAKNAQSQAQLARARALIALLQLSVGEGSGDEQSLAETLGKRWASVLGQSTGNGTTQHDRQWLTVALEVATGMPSPDADASIRSSVQLQMMTAKLEQGEAATAPDILADWLSYDSIREADNHLLQRVVAVIDAHPEIVV</sequence>
<dbReference type="Proteomes" id="UP000305471">
    <property type="component" value="Unassembled WGS sequence"/>
</dbReference>
<accession>A0A4U0ZH18</accession>
<evidence type="ECO:0000256" key="1">
    <source>
        <dbReference type="SAM" id="Coils"/>
    </source>
</evidence>
<dbReference type="AlphaFoldDB" id="A0A4U0ZH18"/>
<name>A0A4U0ZH18_9ALTE</name>
<organism evidence="3 4">
    <name type="scientific">Alteromonas portus</name>
    <dbReference type="NCBI Taxonomy" id="2565549"/>
    <lineage>
        <taxon>Bacteria</taxon>
        <taxon>Pseudomonadati</taxon>
        <taxon>Pseudomonadota</taxon>
        <taxon>Gammaproteobacteria</taxon>
        <taxon>Alteromonadales</taxon>
        <taxon>Alteromonadaceae</taxon>
        <taxon>Alteromonas/Salinimonas group</taxon>
        <taxon>Alteromonas</taxon>
    </lineage>
</organism>
<feature type="region of interest" description="Disordered" evidence="2">
    <location>
        <begin position="396"/>
        <end position="417"/>
    </location>
</feature>
<gene>
    <name evidence="3" type="ORF">E5672_14470</name>
</gene>